<dbReference type="GO" id="GO:0010971">
    <property type="term" value="P:positive regulation of G2/M transition of mitotic cell cycle"/>
    <property type="evidence" value="ECO:0007669"/>
    <property type="project" value="EnsemblFungi"/>
</dbReference>
<dbReference type="OMA" id="SKFNTYK"/>
<dbReference type="Pfam" id="PF08632">
    <property type="entry name" value="Zds_C"/>
    <property type="match status" value="1"/>
</dbReference>
<evidence type="ECO:0000259" key="2">
    <source>
        <dbReference type="SMART" id="SM01327"/>
    </source>
</evidence>
<dbReference type="PANTHER" id="PTHR28089">
    <property type="entry name" value="PROTEIN ZDS1-RELATED"/>
    <property type="match status" value="1"/>
</dbReference>
<protein>
    <recommendedName>
        <fullName evidence="2">Protein Zds1 C-terminal domain-containing protein</fullName>
    </recommendedName>
</protein>
<feature type="domain" description="Protein Zds1 C-terminal" evidence="2">
    <location>
        <begin position="885"/>
        <end position="937"/>
    </location>
</feature>
<dbReference type="GO" id="GO:0000183">
    <property type="term" value="P:rDNA heterochromatin formation"/>
    <property type="evidence" value="ECO:0007669"/>
    <property type="project" value="EnsemblFungi"/>
</dbReference>
<feature type="region of interest" description="Disordered" evidence="1">
    <location>
        <begin position="430"/>
        <end position="468"/>
    </location>
</feature>
<feature type="region of interest" description="Disordered" evidence="1">
    <location>
        <begin position="234"/>
        <end position="267"/>
    </location>
</feature>
<dbReference type="GeneID" id="96901757"/>
<accession>G0VB71</accession>
<feature type="compositionally biased region" description="Polar residues" evidence="1">
    <location>
        <begin position="1"/>
        <end position="19"/>
    </location>
</feature>
<dbReference type="InterPro" id="IPR013941">
    <property type="entry name" value="ZDS1_C"/>
</dbReference>
<dbReference type="Proteomes" id="UP000001640">
    <property type="component" value="Chromosome 2"/>
</dbReference>
<keyword evidence="4" id="KW-1185">Reference proteome</keyword>
<dbReference type="FunCoup" id="G0VB71">
    <property type="interactions" value="212"/>
</dbReference>
<evidence type="ECO:0000313" key="4">
    <source>
        <dbReference type="Proteomes" id="UP000001640"/>
    </source>
</evidence>
<dbReference type="OrthoDB" id="5589766at2759"/>
<feature type="region of interest" description="Disordered" evidence="1">
    <location>
        <begin position="569"/>
        <end position="632"/>
    </location>
</feature>
<dbReference type="eggNOG" id="ENOG502RC08">
    <property type="taxonomic scope" value="Eukaryota"/>
</dbReference>
<feature type="compositionally biased region" description="Low complexity" evidence="1">
    <location>
        <begin position="164"/>
        <end position="193"/>
    </location>
</feature>
<feature type="region of interest" description="Disordered" evidence="1">
    <location>
        <begin position="384"/>
        <end position="405"/>
    </location>
</feature>
<dbReference type="GO" id="GO:0005737">
    <property type="term" value="C:cytoplasm"/>
    <property type="evidence" value="ECO:0007669"/>
    <property type="project" value="EnsemblFungi"/>
</dbReference>
<gene>
    <name evidence="3" type="primary">NCAS0B01110</name>
    <name evidence="3" type="ordered locus">NCAS_0B01110</name>
</gene>
<sequence length="993" mass="110923">MEHNTNLLPLRKTSGSLQTQRDKRKSEVLIAAQSLDNEVQSVKNLKRLSIGSMDLLIDPELEFRVNNDKSNQSTPIGSYERSNENLEQINEPEDNENDESSVSIDDSIELTQTEYLHDASVPQTNRTVTPEEPSHRSMSGAGSLKRNGSSISKRKLPFISTGMSAAPTSHLSPSSTSTSSSSSSSSNSASSSPDDLTKNLLWVPANQHPNVKPENYLELVQDTLQNIHLEEPASSLQHENEKSNNNKENIDISKSNMSEEEPIDRHPQSLDKTFLEITNRNRSLVRRPSRLRTSYTEFEEDDYSNSEESEAKTNESQLSSREEKPFLFNDRNGLNQLRNFSQRSVSLKDITEELTNISNKAGLTDSDAITLARTLSMASSFSDGNVNLGKSKLQNESNEESEFASNMFMKNGLTIPERSSLRRSKFNTYRIRSTSSSTSTREKTSPLLQSSSFARQEADTDDLQRSPVSFTNRDSYLATTTSSPGSISDLYDHYQDNAESKQGNDNDNEARQGDLSHASISQESSFLSNESSNDSILVKPLGSKSMIHENLDNGQDHDDDQPAYQKVSKLNPTIPDTSRSKHKRNGWSWSGNRANSEEDATVLVNSQDEDQTGYTDQKSKSRHRPILARSRDHLKINKEAELPKESHKRETIEKRFVKLFRRKGHDNGNKQQVLKKKSSSSTLSKFQKQISKKNQVTTEEPKEITVEVQEPEEILEDTNQGTNRQDPLRLSTPIIPQPVHSIISDTTPIADGDHALSNKDTDDEAIEALPSLQPAVSVTSTKNVHLSASIVETVRELGEDDSQDISGGDLSTEVDNSMLAERNVMNSSDLQSIENSSDDINTGNTIEHVLPARKLTFADVKRPDRPNAPIQFTDSAFGFPLPMLTVSTVIMFDHRLGINVERAIYRLSHLKLSDSKRELRQQVLLSNFMYAYLNLVNHTLYMEQVAQQETMEDVAITGTDVIDSDIHESSSYGTGVYTTEQNNANGTILIPEI</sequence>
<feature type="compositionally biased region" description="Low complexity" evidence="1">
    <location>
        <begin position="679"/>
        <end position="689"/>
    </location>
</feature>
<organism evidence="3 4">
    <name type="scientific">Naumovozyma castellii</name>
    <name type="common">Yeast</name>
    <name type="synonym">Saccharomyces castellii</name>
    <dbReference type="NCBI Taxonomy" id="27288"/>
    <lineage>
        <taxon>Eukaryota</taxon>
        <taxon>Fungi</taxon>
        <taxon>Dikarya</taxon>
        <taxon>Ascomycota</taxon>
        <taxon>Saccharomycotina</taxon>
        <taxon>Saccharomycetes</taxon>
        <taxon>Saccharomycetales</taxon>
        <taxon>Saccharomycetaceae</taxon>
        <taxon>Naumovozyma</taxon>
    </lineage>
</organism>
<dbReference type="STRING" id="1064592.G0VB71"/>
<dbReference type="HOGENOM" id="CLU_011999_0_0_1"/>
<evidence type="ECO:0000313" key="3">
    <source>
        <dbReference type="EMBL" id="CCC68195.1"/>
    </source>
</evidence>
<dbReference type="GO" id="GO:0005935">
    <property type="term" value="C:cellular bud neck"/>
    <property type="evidence" value="ECO:0007669"/>
    <property type="project" value="EnsemblFungi"/>
</dbReference>
<dbReference type="InterPro" id="IPR040206">
    <property type="entry name" value="Zds1/2"/>
</dbReference>
<dbReference type="RefSeq" id="XP_003674571.1">
    <property type="nucleotide sequence ID" value="XM_003674523.1"/>
</dbReference>
<feature type="region of interest" description="Disordered" evidence="1">
    <location>
        <begin position="1"/>
        <end position="22"/>
    </location>
</feature>
<dbReference type="AlphaFoldDB" id="G0VB71"/>
<proteinExistence type="predicted"/>
<feature type="region of interest" description="Disordered" evidence="1">
    <location>
        <begin position="296"/>
        <end position="323"/>
    </location>
</feature>
<dbReference type="SMART" id="SM01327">
    <property type="entry name" value="Zds_C"/>
    <property type="match status" value="1"/>
</dbReference>
<dbReference type="EMBL" id="HE576753">
    <property type="protein sequence ID" value="CCC68195.1"/>
    <property type="molecule type" value="Genomic_DNA"/>
</dbReference>
<feature type="region of interest" description="Disordered" evidence="1">
    <location>
        <begin position="663"/>
        <end position="704"/>
    </location>
</feature>
<reference evidence="3 4" key="1">
    <citation type="journal article" date="2011" name="Proc. Natl. Acad. Sci. U.S.A.">
        <title>Evolutionary erosion of yeast sex chromosomes by mating-type switching accidents.</title>
        <authorList>
            <person name="Gordon J.L."/>
            <person name="Armisen D."/>
            <person name="Proux-Wera E."/>
            <person name="Oheigeartaigh S.S."/>
            <person name="Byrne K.P."/>
            <person name="Wolfe K.H."/>
        </authorList>
    </citation>
    <scope>NUCLEOTIDE SEQUENCE [LARGE SCALE GENOMIC DNA]</scope>
    <source>
        <strain evidence="4">ATCC 76901 / BCRC 22586 / CBS 4309 / NBRC 1992 / NRRL Y-12630</strain>
    </source>
</reference>
<reference key="2">
    <citation type="submission" date="2011-08" db="EMBL/GenBank/DDBJ databases">
        <title>Genome sequence of Naumovozyma castellii.</title>
        <authorList>
            <person name="Gordon J.L."/>
            <person name="Armisen D."/>
            <person name="Proux-Wera E."/>
            <person name="OhEigeartaigh S.S."/>
            <person name="Byrne K.P."/>
            <person name="Wolfe K.H."/>
        </authorList>
    </citation>
    <scope>NUCLEOTIDE SEQUENCE</scope>
    <source>
        <strain>Type strain:CBS 4309</strain>
    </source>
</reference>
<evidence type="ECO:0000256" key="1">
    <source>
        <dbReference type="SAM" id="MobiDB-lite"/>
    </source>
</evidence>
<feature type="compositionally biased region" description="Acidic residues" evidence="1">
    <location>
        <begin position="297"/>
        <end position="308"/>
    </location>
</feature>
<dbReference type="InParanoid" id="G0VB71"/>
<feature type="region of interest" description="Disordered" evidence="1">
    <location>
        <begin position="163"/>
        <end position="194"/>
    </location>
</feature>
<dbReference type="GO" id="GO:0005934">
    <property type="term" value="C:cellular bud tip"/>
    <property type="evidence" value="ECO:0007669"/>
    <property type="project" value="EnsemblFungi"/>
</dbReference>
<dbReference type="PANTHER" id="PTHR28089:SF1">
    <property type="entry name" value="PROTEIN ZDS1-RELATED"/>
    <property type="match status" value="1"/>
</dbReference>
<feature type="compositionally biased region" description="Basic and acidic residues" evidence="1">
    <location>
        <begin position="238"/>
        <end position="251"/>
    </location>
</feature>
<feature type="region of interest" description="Disordered" evidence="1">
    <location>
        <begin position="114"/>
        <end position="151"/>
    </location>
</feature>
<name>G0VB71_NAUCA</name>
<feature type="compositionally biased region" description="Low complexity" evidence="1">
    <location>
        <begin position="430"/>
        <end position="439"/>
    </location>
</feature>
<dbReference type="KEGG" id="ncs:NCAS_0B01110"/>
<dbReference type="GO" id="GO:0030010">
    <property type="term" value="P:establishment of cell polarity"/>
    <property type="evidence" value="ECO:0007669"/>
    <property type="project" value="EnsemblFungi"/>
</dbReference>
<dbReference type="GO" id="GO:0032880">
    <property type="term" value="P:regulation of protein localization"/>
    <property type="evidence" value="ECO:0007669"/>
    <property type="project" value="EnsemblFungi"/>
</dbReference>